<proteinExistence type="predicted"/>
<protein>
    <submittedName>
        <fullName evidence="5">p28</fullName>
    </submittedName>
</protein>
<dbReference type="InterPro" id="IPR002679">
    <property type="entry name" value="Closter_coat"/>
</dbReference>
<sequence length="255" mass="27899">MPETLPPSVDQSQQSNQRENVIEQIVPPKVDTSTRASSSNTFSVDGLVGGLKPRDDIVGQDHMDPTKLAEISVVADRGDVLNQENKKKFESCMKKYCAIITGAEPTEATFMGFFISMVQASLNQSTSTKNSRLKHLTNTFKVGGTVYTWKTVGFLDYLKGNFTDVANPLRQYLRGIEGQVEVVKATGKIKSDGHLAAKHGTTSQFWDATSDFTNGALTNISDDDLAANYLQRGVATKGKQQRKQIYNVSQIAGNV</sequence>
<reference evidence="5" key="1">
    <citation type="journal article" date="2006" name="Plant Pathol.">
        <title>Yellow vein-affected blackberries and the presence of a novel Crinivirus.</title>
        <authorList>
            <person name="Susaimuthu J."/>
            <person name="Tzanetakis I.E."/>
            <person name="Gergerich R.C."/>
            <person name="Martin R.R."/>
        </authorList>
    </citation>
    <scope>NUCLEOTIDE SEQUENCE</scope>
    <source>
        <strain evidence="5">Navaho-HCRL</strain>
    </source>
</reference>
<organism evidence="5">
    <name type="scientific">Blackberry yellow vein-associated virus</name>
    <dbReference type="NCBI Taxonomy" id="404196"/>
    <lineage>
        <taxon>Viruses</taxon>
        <taxon>Riboviria</taxon>
        <taxon>Orthornavirae</taxon>
        <taxon>Kitrinoviricota</taxon>
        <taxon>Alsuviricetes</taxon>
        <taxon>Martellivirales</taxon>
        <taxon>Closteroviridae</taxon>
        <taxon>Crinivirus</taxon>
        <taxon>Crinivirus rubi</taxon>
    </lineage>
</organism>
<evidence type="ECO:0000313" key="5">
    <source>
        <dbReference type="EMBL" id="AAW67745.1"/>
    </source>
</evidence>
<accession>Q5FYX1</accession>
<dbReference type="GO" id="GO:0019028">
    <property type="term" value="C:viral capsid"/>
    <property type="evidence" value="ECO:0007669"/>
    <property type="project" value="UniProtKB-KW"/>
</dbReference>
<evidence type="ECO:0000256" key="3">
    <source>
        <dbReference type="ARBA" id="ARBA00022844"/>
    </source>
</evidence>
<evidence type="ECO:0000256" key="1">
    <source>
        <dbReference type="ARBA" id="ARBA00004328"/>
    </source>
</evidence>
<name>Q5FYX1_9CLOS</name>
<evidence type="ECO:0000256" key="2">
    <source>
        <dbReference type="ARBA" id="ARBA00022561"/>
    </source>
</evidence>
<dbReference type="EMBL" id="AY873923">
    <property type="protein sequence ID" value="AAW67745.1"/>
    <property type="molecule type" value="Genomic_RNA"/>
</dbReference>
<feature type="compositionally biased region" description="Polar residues" evidence="4">
    <location>
        <begin position="9"/>
        <end position="19"/>
    </location>
</feature>
<feature type="region of interest" description="Disordered" evidence="4">
    <location>
        <begin position="1"/>
        <end position="20"/>
    </location>
</feature>
<evidence type="ECO:0000256" key="4">
    <source>
        <dbReference type="SAM" id="MobiDB-lite"/>
    </source>
</evidence>
<dbReference type="Pfam" id="PF01785">
    <property type="entry name" value="Closter_coat"/>
    <property type="match status" value="1"/>
</dbReference>
<keyword evidence="3" id="KW-0946">Virion</keyword>
<comment type="subcellular location">
    <subcellularLocation>
        <location evidence="1">Virion</location>
    </subcellularLocation>
</comment>
<keyword evidence="2" id="KW-0167">Capsid protein</keyword>